<evidence type="ECO:0000256" key="4">
    <source>
        <dbReference type="ARBA" id="ARBA00022969"/>
    </source>
</evidence>
<name>A0A1H6DPE9_9ACTN</name>
<accession>A0A1H6DPE9</accession>
<protein>
    <submittedName>
        <fullName evidence="7">Streptomyces sporulation and cell division protein, SsgA</fullName>
    </submittedName>
</protein>
<dbReference type="GO" id="GO:0030435">
    <property type="term" value="P:sporulation resulting in formation of a cellular spore"/>
    <property type="evidence" value="ECO:0007669"/>
    <property type="project" value="UniProtKB-KW"/>
</dbReference>
<keyword evidence="5" id="KW-0717">Septation</keyword>
<evidence type="ECO:0000256" key="6">
    <source>
        <dbReference type="ARBA" id="ARBA00023306"/>
    </source>
</evidence>
<comment type="similarity">
    <text evidence="2">Belongs to the SsgA family.</text>
</comment>
<evidence type="ECO:0000256" key="2">
    <source>
        <dbReference type="ARBA" id="ARBA00009323"/>
    </source>
</evidence>
<keyword evidence="6" id="KW-0131">Cell cycle</keyword>
<dbReference type="OrthoDB" id="4212338at2"/>
<sequence>MTEPPDVEALRVPTTAFVMLARDDGAMVAAELVYRPQDCLAVGVALLGPGGTKVVWTFAWELLARGLMGPAGDGDIIVRPAPGPVAGVEVALVAPSVAALRLPACDVATIVRRIRARDGVDEHRIAPALDRELAAITNSV</sequence>
<evidence type="ECO:0000313" key="8">
    <source>
        <dbReference type="Proteomes" id="UP000236754"/>
    </source>
</evidence>
<dbReference type="Pfam" id="PF04686">
    <property type="entry name" value="SsgA"/>
    <property type="match status" value="1"/>
</dbReference>
<comment type="subcellular location">
    <subcellularLocation>
        <location evidence="1">Cell septum</location>
    </subcellularLocation>
</comment>
<gene>
    <name evidence="7" type="ORF">SAMN05216223_11862</name>
</gene>
<dbReference type="Gene3D" id="2.30.31.20">
    <property type="entry name" value="Sporulation-specific cell division protein SsgB"/>
    <property type="match status" value="1"/>
</dbReference>
<dbReference type="RefSeq" id="WP_103889339.1">
    <property type="nucleotide sequence ID" value="NZ_FNVU01000018.1"/>
</dbReference>
<dbReference type="AlphaFoldDB" id="A0A1H6DPE9"/>
<dbReference type="InterPro" id="IPR038658">
    <property type="entry name" value="SsgB_sf"/>
</dbReference>
<proteinExistence type="inferred from homology"/>
<keyword evidence="8" id="KW-1185">Reference proteome</keyword>
<dbReference type="EMBL" id="FNVU01000018">
    <property type="protein sequence ID" value="SEG87237.1"/>
    <property type="molecule type" value="Genomic_DNA"/>
</dbReference>
<dbReference type="GO" id="GO:0030428">
    <property type="term" value="C:cell septum"/>
    <property type="evidence" value="ECO:0007669"/>
    <property type="project" value="UniProtKB-SubCell"/>
</dbReference>
<organism evidence="7 8">
    <name type="scientific">Actinacidiphila yanglinensis</name>
    <dbReference type="NCBI Taxonomy" id="310779"/>
    <lineage>
        <taxon>Bacteria</taxon>
        <taxon>Bacillati</taxon>
        <taxon>Actinomycetota</taxon>
        <taxon>Actinomycetes</taxon>
        <taxon>Kitasatosporales</taxon>
        <taxon>Streptomycetaceae</taxon>
        <taxon>Actinacidiphila</taxon>
    </lineage>
</organism>
<dbReference type="InterPro" id="IPR006776">
    <property type="entry name" value="SsgB"/>
</dbReference>
<dbReference type="Proteomes" id="UP000236754">
    <property type="component" value="Unassembled WGS sequence"/>
</dbReference>
<evidence type="ECO:0000313" key="7">
    <source>
        <dbReference type="EMBL" id="SEG87237.1"/>
    </source>
</evidence>
<evidence type="ECO:0000256" key="5">
    <source>
        <dbReference type="ARBA" id="ARBA00023210"/>
    </source>
</evidence>
<evidence type="ECO:0000256" key="1">
    <source>
        <dbReference type="ARBA" id="ARBA00004431"/>
    </source>
</evidence>
<keyword evidence="3 7" id="KW-0132">Cell division</keyword>
<reference evidence="7 8" key="1">
    <citation type="submission" date="2016-10" db="EMBL/GenBank/DDBJ databases">
        <authorList>
            <person name="de Groot N.N."/>
        </authorList>
    </citation>
    <scope>NUCLEOTIDE SEQUENCE [LARGE SCALE GENOMIC DNA]</scope>
    <source>
        <strain evidence="7 8">CGMCC 4.2023</strain>
    </source>
</reference>
<dbReference type="GO" id="GO:0000917">
    <property type="term" value="P:division septum assembly"/>
    <property type="evidence" value="ECO:0007669"/>
    <property type="project" value="UniProtKB-KW"/>
</dbReference>
<keyword evidence="4" id="KW-0749">Sporulation</keyword>
<evidence type="ECO:0000256" key="3">
    <source>
        <dbReference type="ARBA" id="ARBA00022618"/>
    </source>
</evidence>